<reference evidence="2 3" key="1">
    <citation type="submission" date="2019-02" db="EMBL/GenBank/DDBJ databases">
        <title>Deep-cultivation of Planctomycetes and their phenomic and genomic characterization uncovers novel biology.</title>
        <authorList>
            <person name="Wiegand S."/>
            <person name="Jogler M."/>
            <person name="Boedeker C."/>
            <person name="Pinto D."/>
            <person name="Vollmers J."/>
            <person name="Rivas-Marin E."/>
            <person name="Kohn T."/>
            <person name="Peeters S.H."/>
            <person name="Heuer A."/>
            <person name="Rast P."/>
            <person name="Oberbeckmann S."/>
            <person name="Bunk B."/>
            <person name="Jeske O."/>
            <person name="Meyerdierks A."/>
            <person name="Storesund J.E."/>
            <person name="Kallscheuer N."/>
            <person name="Luecker S."/>
            <person name="Lage O.M."/>
            <person name="Pohl T."/>
            <person name="Merkel B.J."/>
            <person name="Hornburger P."/>
            <person name="Mueller R.-W."/>
            <person name="Bruemmer F."/>
            <person name="Labrenz M."/>
            <person name="Spormann A.M."/>
            <person name="Op Den Camp H."/>
            <person name="Overmann J."/>
            <person name="Amann R."/>
            <person name="Jetten M.S.M."/>
            <person name="Mascher T."/>
            <person name="Medema M.H."/>
            <person name="Devos D.P."/>
            <person name="Kaster A.-K."/>
            <person name="Ovreas L."/>
            <person name="Rohde M."/>
            <person name="Galperin M.Y."/>
            <person name="Jogler C."/>
        </authorList>
    </citation>
    <scope>NUCLEOTIDE SEQUENCE [LARGE SCALE GENOMIC DNA]</scope>
    <source>
        <strain evidence="2 3">KOR42</strain>
    </source>
</reference>
<dbReference type="RefSeq" id="WP_146510930.1">
    <property type="nucleotide sequence ID" value="NZ_SIHI01000012.1"/>
</dbReference>
<evidence type="ECO:0000313" key="2">
    <source>
        <dbReference type="EMBL" id="TWT51592.1"/>
    </source>
</evidence>
<sequence length="299" mass="34315">MPSHEVSDDPSALAKFGRLEVVAKLVVEGYMIGQHKSPFKGSSVEFIEHRQYYPGDEVRHIDWRAFGKTGKYYIKEFEEETNLRAYLIVDCSGSMGYGSSTISKFAYGTQLAACFTYLLHRQRDAVGLTTFDTKIRHRIEPSSSPKIVQHINQVLESSKTGSETSLSAVFEKLIPTLKRRSIVILISDFFDDLKALRTALSSFQRHQHEVLLCQVLAPEERDFPFSKPTQFRNLEDLQDKLLVDPHRLRTIYMEQFEKFEQELIDLSAHTGFDLLTMTTSDPYQKALGAYLSSRSRRTR</sequence>
<dbReference type="Proteomes" id="UP000317243">
    <property type="component" value="Unassembled WGS sequence"/>
</dbReference>
<comment type="caution">
    <text evidence="2">The sequence shown here is derived from an EMBL/GenBank/DDBJ whole genome shotgun (WGS) entry which is preliminary data.</text>
</comment>
<feature type="domain" description="DUF58" evidence="1">
    <location>
        <begin position="48"/>
        <end position="256"/>
    </location>
</feature>
<gene>
    <name evidence="2" type="ORF">KOR42_34800</name>
</gene>
<proteinExistence type="predicted"/>
<keyword evidence="3" id="KW-1185">Reference proteome</keyword>
<dbReference type="CDD" id="cd00198">
    <property type="entry name" value="vWFA"/>
    <property type="match status" value="1"/>
</dbReference>
<dbReference type="Pfam" id="PF01882">
    <property type="entry name" value="DUF58"/>
    <property type="match status" value="1"/>
</dbReference>
<organism evidence="2 3">
    <name type="scientific">Thalassoglobus neptunius</name>
    <dbReference type="NCBI Taxonomy" id="1938619"/>
    <lineage>
        <taxon>Bacteria</taxon>
        <taxon>Pseudomonadati</taxon>
        <taxon>Planctomycetota</taxon>
        <taxon>Planctomycetia</taxon>
        <taxon>Planctomycetales</taxon>
        <taxon>Planctomycetaceae</taxon>
        <taxon>Thalassoglobus</taxon>
    </lineage>
</organism>
<dbReference type="Gene3D" id="3.40.50.410">
    <property type="entry name" value="von Willebrand factor, type A domain"/>
    <property type="match status" value="1"/>
</dbReference>
<dbReference type="EMBL" id="SIHI01000012">
    <property type="protein sequence ID" value="TWT51592.1"/>
    <property type="molecule type" value="Genomic_DNA"/>
</dbReference>
<evidence type="ECO:0000313" key="3">
    <source>
        <dbReference type="Proteomes" id="UP000317243"/>
    </source>
</evidence>
<dbReference type="SUPFAM" id="SSF53300">
    <property type="entry name" value="vWA-like"/>
    <property type="match status" value="1"/>
</dbReference>
<accession>A0A5C5WP44</accession>
<dbReference type="InterPro" id="IPR036465">
    <property type="entry name" value="vWFA_dom_sf"/>
</dbReference>
<name>A0A5C5WP44_9PLAN</name>
<dbReference type="PANTHER" id="PTHR33608">
    <property type="entry name" value="BLL2464 PROTEIN"/>
    <property type="match status" value="1"/>
</dbReference>
<dbReference type="AlphaFoldDB" id="A0A5C5WP44"/>
<dbReference type="PANTHER" id="PTHR33608:SF7">
    <property type="entry name" value="DUF58 DOMAIN-CONTAINING PROTEIN"/>
    <property type="match status" value="1"/>
</dbReference>
<dbReference type="OrthoDB" id="9780819at2"/>
<protein>
    <submittedName>
        <fullName evidence="2">VWA domain containing CoxE-like protein</fullName>
    </submittedName>
</protein>
<dbReference type="InterPro" id="IPR002881">
    <property type="entry name" value="DUF58"/>
</dbReference>
<evidence type="ECO:0000259" key="1">
    <source>
        <dbReference type="Pfam" id="PF01882"/>
    </source>
</evidence>